<proteinExistence type="inferred from homology"/>
<accession>A0A132C296</accession>
<comment type="similarity">
    <text evidence="2">Belongs to the class-II pyridoxal-phosphate-dependent aminotransferase family. Histidinol-phosphate aminotransferase subfamily.</text>
</comment>
<dbReference type="CDD" id="cd00609">
    <property type="entry name" value="AAT_like"/>
    <property type="match status" value="1"/>
</dbReference>
<name>A0A132C296_9RHOB</name>
<reference evidence="10 11" key="1">
    <citation type="submission" date="2015-12" db="EMBL/GenBank/DDBJ databases">
        <title>Genome sequence of the marine Rhodobacteraceae strain O3.65, Candidatus Tritonibacter horizontis.</title>
        <authorList>
            <person name="Poehlein A."/>
            <person name="Giebel H.A."/>
            <person name="Voget S."/>
            <person name="Brinkhoff T."/>
        </authorList>
    </citation>
    <scope>NUCLEOTIDE SEQUENCE [LARGE SCALE GENOMIC DNA]</scope>
    <source>
        <strain evidence="10 11">O3.65</strain>
    </source>
</reference>
<feature type="compositionally biased region" description="Polar residues" evidence="8">
    <location>
        <begin position="1"/>
        <end position="14"/>
    </location>
</feature>
<keyword evidence="4 10" id="KW-0808">Transferase</keyword>
<organism evidence="10 11">
    <name type="scientific">Tritonibacter horizontis</name>
    <dbReference type="NCBI Taxonomy" id="1768241"/>
    <lineage>
        <taxon>Bacteria</taxon>
        <taxon>Pseudomonadati</taxon>
        <taxon>Pseudomonadota</taxon>
        <taxon>Alphaproteobacteria</taxon>
        <taxon>Rhodobacterales</taxon>
        <taxon>Paracoccaceae</taxon>
        <taxon>Tritonibacter</taxon>
    </lineage>
</organism>
<dbReference type="InterPro" id="IPR004839">
    <property type="entry name" value="Aminotransferase_I/II_large"/>
</dbReference>
<comment type="pathway">
    <text evidence="6">Amino-acid biosynthesis.</text>
</comment>
<keyword evidence="11" id="KW-1185">Reference proteome</keyword>
<comment type="cofactor">
    <cofactor evidence="1 7">
        <name>pyridoxal 5'-phosphate</name>
        <dbReference type="ChEBI" id="CHEBI:597326"/>
    </cofactor>
</comment>
<evidence type="ECO:0000256" key="5">
    <source>
        <dbReference type="ARBA" id="ARBA00022898"/>
    </source>
</evidence>
<evidence type="ECO:0000259" key="9">
    <source>
        <dbReference type="Pfam" id="PF00155"/>
    </source>
</evidence>
<evidence type="ECO:0000256" key="8">
    <source>
        <dbReference type="SAM" id="MobiDB-lite"/>
    </source>
</evidence>
<dbReference type="Gene3D" id="3.90.1150.10">
    <property type="entry name" value="Aspartate Aminotransferase, domain 1"/>
    <property type="match status" value="1"/>
</dbReference>
<evidence type="ECO:0000256" key="2">
    <source>
        <dbReference type="ARBA" id="ARBA00007970"/>
    </source>
</evidence>
<dbReference type="InterPro" id="IPR001917">
    <property type="entry name" value="Aminotrans_II_pyridoxalP_BS"/>
</dbReference>
<dbReference type="InterPro" id="IPR015421">
    <property type="entry name" value="PyrdxlP-dep_Trfase_major"/>
</dbReference>
<dbReference type="Gene3D" id="3.40.640.10">
    <property type="entry name" value="Type I PLP-dependent aspartate aminotransferase-like (Major domain)"/>
    <property type="match status" value="1"/>
</dbReference>
<dbReference type="NCBIfam" id="NF006014">
    <property type="entry name" value="PRK08153.1"/>
    <property type="match status" value="1"/>
</dbReference>
<dbReference type="GO" id="GO:0030170">
    <property type="term" value="F:pyridoxal phosphate binding"/>
    <property type="evidence" value="ECO:0007669"/>
    <property type="project" value="InterPro"/>
</dbReference>
<keyword evidence="3 10" id="KW-0032">Aminotransferase</keyword>
<dbReference type="InterPro" id="IPR050106">
    <property type="entry name" value="HistidinolP_aminotransfase"/>
</dbReference>
<dbReference type="EMBL" id="LPUY01000011">
    <property type="protein sequence ID" value="KUP94709.1"/>
    <property type="molecule type" value="Genomic_DNA"/>
</dbReference>
<keyword evidence="5 7" id="KW-0663">Pyridoxal phosphate</keyword>
<feature type="region of interest" description="Disordered" evidence="8">
    <location>
        <begin position="1"/>
        <end position="21"/>
    </location>
</feature>
<dbReference type="Pfam" id="PF00155">
    <property type="entry name" value="Aminotran_1_2"/>
    <property type="match status" value="1"/>
</dbReference>
<gene>
    <name evidence="10" type="primary">hisC2_1</name>
    <name evidence="10" type="ORF">TRIHO_04030</name>
</gene>
<sequence>MTDMRQTPLAQSLPASVPFVGPETHERARGAPFVARLGANENIFGPSPKAVAAMADSAGEIWKYGDAESHALRQALSDLHGIAPEHIMVGEGIDGLLGYLVRLYVGVGDAVVTSLGAYPTFNYHVAGFGGILHTVPYRDDHEDIAALFAKAHEVKAKLVYLANPDNPMGSWHRGADIVAALDDLPADSLLVLDEAYVECAPDGTAAPVAIDDSRVIRMRTLSKAYGMAGARVGYAMGATDVISGFNKVRNHFGMNRCAQIGATAAILDREWLAQVQGEITVAREDIARIARSQGLTPLPSAANFVAVDCGADGAFAKAVLDELVARGIFVRMPFAAPQNRCIRISCGPKTDRDAFAAALPEALAAARAQASR</sequence>
<evidence type="ECO:0000313" key="10">
    <source>
        <dbReference type="EMBL" id="KUP94709.1"/>
    </source>
</evidence>
<evidence type="ECO:0000256" key="1">
    <source>
        <dbReference type="ARBA" id="ARBA00001933"/>
    </source>
</evidence>
<dbReference type="InterPro" id="IPR015424">
    <property type="entry name" value="PyrdxlP-dep_Trfase"/>
</dbReference>
<dbReference type="SUPFAM" id="SSF53383">
    <property type="entry name" value="PLP-dependent transferases"/>
    <property type="match status" value="1"/>
</dbReference>
<protein>
    <submittedName>
        <fullName evidence="10">Histidinol-phosphate aminotransferase 2</fullName>
        <ecNumber evidence="10">2.6.1.9</ecNumber>
    </submittedName>
</protein>
<evidence type="ECO:0000256" key="4">
    <source>
        <dbReference type="ARBA" id="ARBA00022679"/>
    </source>
</evidence>
<comment type="caution">
    <text evidence="10">The sequence shown here is derived from an EMBL/GenBank/DDBJ whole genome shotgun (WGS) entry which is preliminary data.</text>
</comment>
<evidence type="ECO:0000256" key="6">
    <source>
        <dbReference type="ARBA" id="ARBA00029440"/>
    </source>
</evidence>
<dbReference type="PROSITE" id="PS00599">
    <property type="entry name" value="AA_TRANSFER_CLASS_2"/>
    <property type="match status" value="1"/>
</dbReference>
<dbReference type="Proteomes" id="UP000068382">
    <property type="component" value="Unassembled WGS sequence"/>
</dbReference>
<dbReference type="PANTHER" id="PTHR43643">
    <property type="entry name" value="HISTIDINOL-PHOSPHATE AMINOTRANSFERASE 2"/>
    <property type="match status" value="1"/>
</dbReference>
<feature type="domain" description="Aminotransferase class I/classII large" evidence="9">
    <location>
        <begin position="36"/>
        <end position="357"/>
    </location>
</feature>
<evidence type="ECO:0000313" key="11">
    <source>
        <dbReference type="Proteomes" id="UP000068382"/>
    </source>
</evidence>
<dbReference type="PATRIC" id="fig|1768241.3.peg.406"/>
<dbReference type="EC" id="2.6.1.9" evidence="10"/>
<dbReference type="GO" id="GO:0004400">
    <property type="term" value="F:histidinol-phosphate transaminase activity"/>
    <property type="evidence" value="ECO:0007669"/>
    <property type="project" value="UniProtKB-EC"/>
</dbReference>
<evidence type="ECO:0000256" key="7">
    <source>
        <dbReference type="RuleBase" id="RU003693"/>
    </source>
</evidence>
<dbReference type="AlphaFoldDB" id="A0A132C296"/>
<dbReference type="PANTHER" id="PTHR43643:SF2">
    <property type="entry name" value="INDUCIBLE LYSINE DECARBOXYLASE"/>
    <property type="match status" value="1"/>
</dbReference>
<evidence type="ECO:0000256" key="3">
    <source>
        <dbReference type="ARBA" id="ARBA00022576"/>
    </source>
</evidence>
<dbReference type="OrthoDB" id="9809616at2"/>
<dbReference type="RefSeq" id="WP_068239981.1">
    <property type="nucleotide sequence ID" value="NZ_LPUY01000011.1"/>
</dbReference>
<dbReference type="InterPro" id="IPR015422">
    <property type="entry name" value="PyrdxlP-dep_Trfase_small"/>
</dbReference>